<proteinExistence type="predicted"/>
<feature type="compositionally biased region" description="Basic and acidic residues" evidence="1">
    <location>
        <begin position="1"/>
        <end position="12"/>
    </location>
</feature>
<feature type="region of interest" description="Disordered" evidence="1">
    <location>
        <begin position="1"/>
        <end position="23"/>
    </location>
</feature>
<protein>
    <submittedName>
        <fullName evidence="2">Uncharacterized protein</fullName>
    </submittedName>
</protein>
<reference evidence="2 3" key="1">
    <citation type="journal article" date="2019" name="Sci. Rep.">
        <title>Orb-weaving spider Araneus ventricosus genome elucidates the spidroin gene catalogue.</title>
        <authorList>
            <person name="Kono N."/>
            <person name="Nakamura H."/>
            <person name="Ohtoshi R."/>
            <person name="Moran D.A.P."/>
            <person name="Shinohara A."/>
            <person name="Yoshida Y."/>
            <person name="Fujiwara M."/>
            <person name="Mori M."/>
            <person name="Tomita M."/>
            <person name="Arakawa K."/>
        </authorList>
    </citation>
    <scope>NUCLEOTIDE SEQUENCE [LARGE SCALE GENOMIC DNA]</scope>
</reference>
<dbReference type="EMBL" id="BGPR01008384">
    <property type="protein sequence ID" value="GBN33460.1"/>
    <property type="molecule type" value="Genomic_DNA"/>
</dbReference>
<evidence type="ECO:0000313" key="3">
    <source>
        <dbReference type="Proteomes" id="UP000499080"/>
    </source>
</evidence>
<evidence type="ECO:0000313" key="2">
    <source>
        <dbReference type="EMBL" id="GBN33460.1"/>
    </source>
</evidence>
<sequence length="95" mass="10882">MPSRDNMEDGVRHPSQVPTTSTRWPKTWSSVILVKVYPFKIGQFCALVAVACFKLSSWLLYLSELIVWFVIDDALPTPPESEQNFLEIDINHWSG</sequence>
<name>A0A4Y2N4D9_ARAVE</name>
<gene>
    <name evidence="2" type="ORF">AVEN_150744_1</name>
</gene>
<comment type="caution">
    <text evidence="2">The sequence shown here is derived from an EMBL/GenBank/DDBJ whole genome shotgun (WGS) entry which is preliminary data.</text>
</comment>
<dbReference type="AlphaFoldDB" id="A0A4Y2N4D9"/>
<dbReference type="Proteomes" id="UP000499080">
    <property type="component" value="Unassembled WGS sequence"/>
</dbReference>
<keyword evidence="3" id="KW-1185">Reference proteome</keyword>
<organism evidence="2 3">
    <name type="scientific">Araneus ventricosus</name>
    <name type="common">Orbweaver spider</name>
    <name type="synonym">Epeira ventricosa</name>
    <dbReference type="NCBI Taxonomy" id="182803"/>
    <lineage>
        <taxon>Eukaryota</taxon>
        <taxon>Metazoa</taxon>
        <taxon>Ecdysozoa</taxon>
        <taxon>Arthropoda</taxon>
        <taxon>Chelicerata</taxon>
        <taxon>Arachnida</taxon>
        <taxon>Araneae</taxon>
        <taxon>Araneomorphae</taxon>
        <taxon>Entelegynae</taxon>
        <taxon>Araneoidea</taxon>
        <taxon>Araneidae</taxon>
        <taxon>Araneus</taxon>
    </lineage>
</organism>
<accession>A0A4Y2N4D9</accession>
<evidence type="ECO:0000256" key="1">
    <source>
        <dbReference type="SAM" id="MobiDB-lite"/>
    </source>
</evidence>